<feature type="domain" description="Radical SAM core" evidence="7">
    <location>
        <begin position="1"/>
        <end position="180"/>
    </location>
</feature>
<evidence type="ECO:0000313" key="8">
    <source>
        <dbReference type="EMBL" id="SHE68568.1"/>
    </source>
</evidence>
<dbReference type="GO" id="GO:0003824">
    <property type="term" value="F:catalytic activity"/>
    <property type="evidence" value="ECO:0007669"/>
    <property type="project" value="InterPro"/>
</dbReference>
<keyword evidence="3" id="KW-0949">S-adenosyl-L-methionine</keyword>
<dbReference type="SUPFAM" id="SSF102114">
    <property type="entry name" value="Radical SAM enzymes"/>
    <property type="match status" value="1"/>
</dbReference>
<comment type="cofactor">
    <cofactor evidence="1">
        <name>[4Fe-4S] cluster</name>
        <dbReference type="ChEBI" id="CHEBI:49883"/>
    </cofactor>
</comment>
<dbReference type="PANTHER" id="PTHR30352">
    <property type="entry name" value="PYRUVATE FORMATE-LYASE-ACTIVATING ENZYME"/>
    <property type="match status" value="1"/>
</dbReference>
<keyword evidence="9" id="KW-1185">Reference proteome</keyword>
<evidence type="ECO:0000256" key="6">
    <source>
        <dbReference type="ARBA" id="ARBA00023014"/>
    </source>
</evidence>
<dbReference type="GO" id="GO:0046872">
    <property type="term" value="F:metal ion binding"/>
    <property type="evidence" value="ECO:0007669"/>
    <property type="project" value="UniProtKB-KW"/>
</dbReference>
<evidence type="ECO:0000256" key="1">
    <source>
        <dbReference type="ARBA" id="ARBA00001966"/>
    </source>
</evidence>
<protein>
    <submittedName>
        <fullName evidence="8">Radical SAM superfamily protein</fullName>
    </submittedName>
</protein>
<dbReference type="InterPro" id="IPR034457">
    <property type="entry name" value="Organic_radical-activating"/>
</dbReference>
<dbReference type="EMBL" id="FQTY01000005">
    <property type="protein sequence ID" value="SHE68568.1"/>
    <property type="molecule type" value="Genomic_DNA"/>
</dbReference>
<evidence type="ECO:0000259" key="7">
    <source>
        <dbReference type="PROSITE" id="PS51918"/>
    </source>
</evidence>
<dbReference type="Proteomes" id="UP000184114">
    <property type="component" value="Unassembled WGS sequence"/>
</dbReference>
<name>A0A1M4VHZ8_9FIRM</name>
<evidence type="ECO:0000256" key="2">
    <source>
        <dbReference type="ARBA" id="ARBA00022485"/>
    </source>
</evidence>
<dbReference type="InterPro" id="IPR013785">
    <property type="entry name" value="Aldolase_TIM"/>
</dbReference>
<dbReference type="GO" id="GO:0051539">
    <property type="term" value="F:4 iron, 4 sulfur cluster binding"/>
    <property type="evidence" value="ECO:0007669"/>
    <property type="project" value="UniProtKB-KW"/>
</dbReference>
<keyword evidence="6" id="KW-0411">Iron-sulfur</keyword>
<sequence length="185" mass="21293">MTVEDIMKRIEYNRPFIKGITTSGGECTLQAKFLVELFKETHKIGLTNFVDTNGGGDLSEEKELVETADKFILDIKAIDRDEHFYITKQYNDVVIKNAKYLAGLGKLYEIRTVVIKGINNYETIDSITKLLQPYLESQDIRYRITRYSPFGVRQEFSNHEPPDDEEMEKLKSIAVNNGFKSIILV</sequence>
<keyword evidence="2" id="KW-0004">4Fe-4S</keyword>
<dbReference type="STRING" id="1123404.SAMN02745784_01466"/>
<accession>A0A1M4VHZ8</accession>
<evidence type="ECO:0000313" key="9">
    <source>
        <dbReference type="Proteomes" id="UP000184114"/>
    </source>
</evidence>
<dbReference type="Gene3D" id="3.20.20.70">
    <property type="entry name" value="Aldolase class I"/>
    <property type="match status" value="1"/>
</dbReference>
<reference evidence="9" key="1">
    <citation type="submission" date="2016-11" db="EMBL/GenBank/DDBJ databases">
        <authorList>
            <person name="Varghese N."/>
            <person name="Submissions S."/>
        </authorList>
    </citation>
    <scope>NUCLEOTIDE SEQUENCE [LARGE SCALE GENOMIC DNA]</scope>
    <source>
        <strain evidence="9">DSM 18095</strain>
    </source>
</reference>
<organism evidence="8 9">
    <name type="scientific">Tissierella praeacuta DSM 18095</name>
    <dbReference type="NCBI Taxonomy" id="1123404"/>
    <lineage>
        <taxon>Bacteria</taxon>
        <taxon>Bacillati</taxon>
        <taxon>Bacillota</taxon>
        <taxon>Tissierellia</taxon>
        <taxon>Tissierellales</taxon>
        <taxon>Tissierellaceae</taxon>
        <taxon>Tissierella</taxon>
    </lineage>
</organism>
<dbReference type="InterPro" id="IPR007197">
    <property type="entry name" value="rSAM"/>
</dbReference>
<dbReference type="InterPro" id="IPR058240">
    <property type="entry name" value="rSAM_sf"/>
</dbReference>
<dbReference type="AlphaFoldDB" id="A0A1M4VHZ8"/>
<dbReference type="PANTHER" id="PTHR30352:SF13">
    <property type="entry name" value="GLYCYL-RADICAL ENZYME ACTIVATING ENZYME YJJW-RELATED"/>
    <property type="match status" value="1"/>
</dbReference>
<dbReference type="PROSITE" id="PS51918">
    <property type="entry name" value="RADICAL_SAM"/>
    <property type="match status" value="1"/>
</dbReference>
<dbReference type="Pfam" id="PF04055">
    <property type="entry name" value="Radical_SAM"/>
    <property type="match status" value="1"/>
</dbReference>
<keyword evidence="5" id="KW-0408">Iron</keyword>
<evidence type="ECO:0000256" key="4">
    <source>
        <dbReference type="ARBA" id="ARBA00022723"/>
    </source>
</evidence>
<evidence type="ECO:0000256" key="3">
    <source>
        <dbReference type="ARBA" id="ARBA00022691"/>
    </source>
</evidence>
<keyword evidence="4" id="KW-0479">Metal-binding</keyword>
<gene>
    <name evidence="8" type="ORF">SAMN02745784_01466</name>
</gene>
<evidence type="ECO:0000256" key="5">
    <source>
        <dbReference type="ARBA" id="ARBA00023004"/>
    </source>
</evidence>
<proteinExistence type="predicted"/>